<dbReference type="OrthoDB" id="4020008at2"/>
<dbReference type="PANTHER" id="PTHR21310:SF40">
    <property type="entry name" value="AMINOGLYCOSIDE PHOSPHOTRANSFERASE DOMAIN-CONTAINING PROTEIN-RELATED"/>
    <property type="match status" value="1"/>
</dbReference>
<dbReference type="PANTHER" id="PTHR21310">
    <property type="entry name" value="AMINOGLYCOSIDE PHOSPHOTRANSFERASE-RELATED-RELATED"/>
    <property type="match status" value="1"/>
</dbReference>
<reference evidence="2 3" key="1">
    <citation type="submission" date="2017-11" db="EMBL/GenBank/DDBJ databases">
        <title>Genomic Encyclopedia of Archaeal and Bacterial Type Strains, Phase II (KMG-II): From Individual Species to Whole Genera.</title>
        <authorList>
            <person name="Goeker M."/>
        </authorList>
    </citation>
    <scope>NUCLEOTIDE SEQUENCE [LARGE SCALE GENOMIC DNA]</scope>
    <source>
        <strain evidence="2 3">DSM 27763</strain>
    </source>
</reference>
<dbReference type="Proteomes" id="UP000230842">
    <property type="component" value="Unassembled WGS sequence"/>
</dbReference>
<dbReference type="GO" id="GO:0016740">
    <property type="term" value="F:transferase activity"/>
    <property type="evidence" value="ECO:0007669"/>
    <property type="project" value="UniProtKB-KW"/>
</dbReference>
<gene>
    <name evidence="2" type="ORF">CLV56_1530</name>
</gene>
<organism evidence="2 3">
    <name type="scientific">Mumia flava</name>
    <dbReference type="NCBI Taxonomy" id="1348852"/>
    <lineage>
        <taxon>Bacteria</taxon>
        <taxon>Bacillati</taxon>
        <taxon>Actinomycetota</taxon>
        <taxon>Actinomycetes</taxon>
        <taxon>Propionibacteriales</taxon>
        <taxon>Nocardioidaceae</taxon>
        <taxon>Mumia</taxon>
    </lineage>
</organism>
<dbReference type="InterPro" id="IPR002575">
    <property type="entry name" value="Aminoglycoside_PTrfase"/>
</dbReference>
<evidence type="ECO:0000313" key="2">
    <source>
        <dbReference type="EMBL" id="PJJ57303.1"/>
    </source>
</evidence>
<name>A0A2M9BH82_9ACTN</name>
<accession>A0A2M9BH82</accession>
<feature type="domain" description="Aminoglycoside phosphotransferase" evidence="1">
    <location>
        <begin position="16"/>
        <end position="227"/>
    </location>
</feature>
<dbReference type="InterPro" id="IPR011009">
    <property type="entry name" value="Kinase-like_dom_sf"/>
</dbReference>
<dbReference type="SUPFAM" id="SSF56112">
    <property type="entry name" value="Protein kinase-like (PK-like)"/>
    <property type="match status" value="1"/>
</dbReference>
<dbReference type="EMBL" id="PGEZ01000001">
    <property type="protein sequence ID" value="PJJ57303.1"/>
    <property type="molecule type" value="Genomic_DNA"/>
</dbReference>
<protein>
    <submittedName>
        <fullName evidence="2">Phosphotransferase family enzyme</fullName>
    </submittedName>
</protein>
<sequence length="287" mass="29608">MSPDADTPVPADEHGVILRRRRPGDGGLSATQEARLIQVVSAVSPLPLPRVLALDVVDDSMELERLGGVPLRAPLTEPGLAPAERTRLGGQIGAFTAALHTLPAASVSELVPVDATRPSDLLASLRESADLAAPAIGTALRGSIAEFLETEAPPSTSRRVLAHTDLGADHVYVASAADEPLEIVGVVDWSGGALADPALDVGLMLRDLGSAGLYGMVRAYTAGGGIIDPPLLERALFHARARAIADLVSDVGSQDHLERASAVRSLGFLLGPGATARVLTHAGVLAR</sequence>
<comment type="caution">
    <text evidence="2">The sequence shown here is derived from an EMBL/GenBank/DDBJ whole genome shotgun (WGS) entry which is preliminary data.</text>
</comment>
<keyword evidence="3" id="KW-1185">Reference proteome</keyword>
<dbReference type="Gene3D" id="3.90.1200.10">
    <property type="match status" value="1"/>
</dbReference>
<evidence type="ECO:0000259" key="1">
    <source>
        <dbReference type="Pfam" id="PF01636"/>
    </source>
</evidence>
<dbReference type="Pfam" id="PF01636">
    <property type="entry name" value="APH"/>
    <property type="match status" value="1"/>
</dbReference>
<evidence type="ECO:0000313" key="3">
    <source>
        <dbReference type="Proteomes" id="UP000230842"/>
    </source>
</evidence>
<proteinExistence type="predicted"/>
<dbReference type="AlphaFoldDB" id="A0A2M9BH82"/>
<dbReference type="InterPro" id="IPR051678">
    <property type="entry name" value="AGP_Transferase"/>
</dbReference>
<keyword evidence="2" id="KW-0808">Transferase</keyword>
<dbReference type="RefSeq" id="WP_039341764.1">
    <property type="nucleotide sequence ID" value="NZ_PGEZ01000001.1"/>
</dbReference>